<accession>A0AAE3HMP5</accession>
<dbReference type="Gene3D" id="3.40.50.300">
    <property type="entry name" value="P-loop containing nucleotide triphosphate hydrolases"/>
    <property type="match status" value="1"/>
</dbReference>
<dbReference type="GO" id="GO:0016887">
    <property type="term" value="F:ATP hydrolysis activity"/>
    <property type="evidence" value="ECO:0007669"/>
    <property type="project" value="InterPro"/>
</dbReference>
<reference evidence="6" key="1">
    <citation type="submission" date="2022-08" db="EMBL/GenBank/DDBJ databases">
        <title>Genomic Encyclopedia of Type Strains, Phase III (KMG-III): the genomes of soil and plant-associated and newly described type strains.</title>
        <authorList>
            <person name="Whitman W."/>
        </authorList>
    </citation>
    <scope>NUCLEOTIDE SEQUENCE</scope>
    <source>
        <strain evidence="6">HMT 1</strain>
    </source>
</reference>
<organism evidence="6 7">
    <name type="scientific">Methylohalomonas lacus</name>
    <dbReference type="NCBI Taxonomy" id="398773"/>
    <lineage>
        <taxon>Bacteria</taxon>
        <taxon>Pseudomonadati</taxon>
        <taxon>Pseudomonadota</taxon>
        <taxon>Gammaproteobacteria</taxon>
        <taxon>Methylohalomonadales</taxon>
        <taxon>Methylohalomonadaceae</taxon>
        <taxon>Methylohalomonas</taxon>
    </lineage>
</organism>
<dbReference type="AlphaFoldDB" id="A0AAE3HMP5"/>
<evidence type="ECO:0000256" key="1">
    <source>
        <dbReference type="ARBA" id="ARBA00005417"/>
    </source>
</evidence>
<evidence type="ECO:0000259" key="5">
    <source>
        <dbReference type="PROSITE" id="PS50893"/>
    </source>
</evidence>
<dbReference type="SUPFAM" id="SSF52540">
    <property type="entry name" value="P-loop containing nucleoside triphosphate hydrolases"/>
    <property type="match status" value="1"/>
</dbReference>
<keyword evidence="2" id="KW-0813">Transport</keyword>
<gene>
    <name evidence="6" type="ORF">J2T55_001303</name>
</gene>
<feature type="domain" description="ABC transporter" evidence="5">
    <location>
        <begin position="15"/>
        <end position="244"/>
    </location>
</feature>
<evidence type="ECO:0000313" key="7">
    <source>
        <dbReference type="Proteomes" id="UP001204445"/>
    </source>
</evidence>
<comment type="caution">
    <text evidence="6">The sequence shown here is derived from an EMBL/GenBank/DDBJ whole genome shotgun (WGS) entry which is preliminary data.</text>
</comment>
<evidence type="ECO:0000256" key="3">
    <source>
        <dbReference type="ARBA" id="ARBA00022741"/>
    </source>
</evidence>
<dbReference type="SMART" id="SM00382">
    <property type="entry name" value="AAA"/>
    <property type="match status" value="1"/>
</dbReference>
<dbReference type="PANTHER" id="PTHR43335:SF4">
    <property type="entry name" value="ABC TRANSPORTER, ATP-BINDING PROTEIN"/>
    <property type="match status" value="1"/>
</dbReference>
<keyword evidence="7" id="KW-1185">Reference proteome</keyword>
<dbReference type="EMBL" id="JANUCT010000007">
    <property type="protein sequence ID" value="MCS3903283.1"/>
    <property type="molecule type" value="Genomic_DNA"/>
</dbReference>
<dbReference type="Proteomes" id="UP001204445">
    <property type="component" value="Unassembled WGS sequence"/>
</dbReference>
<dbReference type="PANTHER" id="PTHR43335">
    <property type="entry name" value="ABC TRANSPORTER, ATP-BINDING PROTEIN"/>
    <property type="match status" value="1"/>
</dbReference>
<sequence>MSAQPNTASAKEVLIDVDGVWRYYGDDCAVRDISFQVQRGEVLGFLGPNGAGKTTTMQILTGVLAASRGRVSVAGHDIVDQARRARTHIGYLPEQPPLYPELSVDEYLRYAGKLRGLKGTALAAALADSKTRCGLDDVGRRLIRNLSKGYQQRVGIAQAIIHSPAVVILDEPTVGLDPIQIREIRDLIRELGRDHSVILSTHILPEVQTICDRVLIVNQGELVLDRRLADLDSGESASIIVGLRNAPDLSVLQQLHQIKRISSLAGDRYRIEHDGTPDFAQQFAQFAVDRKWGLFELMTESDSLEAIFIRLTGSDQTTVVNDQAA</sequence>
<proteinExistence type="inferred from homology"/>
<dbReference type="RefSeq" id="WP_259054934.1">
    <property type="nucleotide sequence ID" value="NZ_JANUCT010000007.1"/>
</dbReference>
<evidence type="ECO:0000313" key="6">
    <source>
        <dbReference type="EMBL" id="MCS3903283.1"/>
    </source>
</evidence>
<keyword evidence="3" id="KW-0547">Nucleotide-binding</keyword>
<evidence type="ECO:0000256" key="2">
    <source>
        <dbReference type="ARBA" id="ARBA00022448"/>
    </source>
</evidence>
<dbReference type="Pfam" id="PF00005">
    <property type="entry name" value="ABC_tran"/>
    <property type="match status" value="1"/>
</dbReference>
<dbReference type="CDD" id="cd03230">
    <property type="entry name" value="ABC_DR_subfamily_A"/>
    <property type="match status" value="1"/>
</dbReference>
<comment type="similarity">
    <text evidence="1">Belongs to the ABC transporter superfamily.</text>
</comment>
<dbReference type="PROSITE" id="PS50893">
    <property type="entry name" value="ABC_TRANSPORTER_2"/>
    <property type="match status" value="1"/>
</dbReference>
<protein>
    <submittedName>
        <fullName evidence="6">ABC-2 type transport system ATP-binding protein</fullName>
    </submittedName>
</protein>
<name>A0AAE3HMP5_9GAMM</name>
<evidence type="ECO:0000256" key="4">
    <source>
        <dbReference type="ARBA" id="ARBA00022840"/>
    </source>
</evidence>
<dbReference type="InterPro" id="IPR003593">
    <property type="entry name" value="AAA+_ATPase"/>
</dbReference>
<dbReference type="InterPro" id="IPR027417">
    <property type="entry name" value="P-loop_NTPase"/>
</dbReference>
<keyword evidence="4 6" id="KW-0067">ATP-binding</keyword>
<dbReference type="InterPro" id="IPR003439">
    <property type="entry name" value="ABC_transporter-like_ATP-bd"/>
</dbReference>
<dbReference type="GO" id="GO:0005524">
    <property type="term" value="F:ATP binding"/>
    <property type="evidence" value="ECO:0007669"/>
    <property type="project" value="UniProtKB-KW"/>
</dbReference>